<evidence type="ECO:0000256" key="5">
    <source>
        <dbReference type="ARBA" id="ARBA00022679"/>
    </source>
</evidence>
<dbReference type="PROSITE" id="PS00107">
    <property type="entry name" value="PROTEIN_KINASE_ATP"/>
    <property type="match status" value="1"/>
</dbReference>
<evidence type="ECO:0000256" key="7">
    <source>
        <dbReference type="ARBA" id="ARBA00022777"/>
    </source>
</evidence>
<evidence type="ECO:0000256" key="8">
    <source>
        <dbReference type="ARBA" id="ARBA00022840"/>
    </source>
</evidence>
<dbReference type="Pfam" id="PF00069">
    <property type="entry name" value="Pkinase"/>
    <property type="match status" value="1"/>
</dbReference>
<evidence type="ECO:0000256" key="9">
    <source>
        <dbReference type="ARBA" id="ARBA00047899"/>
    </source>
</evidence>
<dbReference type="GO" id="GO:0004674">
    <property type="term" value="F:protein serine/threonine kinase activity"/>
    <property type="evidence" value="ECO:0007669"/>
    <property type="project" value="UniProtKB-KW"/>
</dbReference>
<dbReference type="OrthoDB" id="40902at2759"/>
<evidence type="ECO:0000313" key="16">
    <source>
        <dbReference type="WBParaSite" id="SBAD_0000275001-mRNA-1"/>
    </source>
</evidence>
<keyword evidence="6 11" id="KW-0547">Nucleotide-binding</keyword>
<proteinExistence type="inferred from homology"/>
<comment type="catalytic activity">
    <reaction evidence="10">
        <text>L-seryl-[protein] + ATP = O-phospho-L-seryl-[protein] + ADP + H(+)</text>
        <dbReference type="Rhea" id="RHEA:17989"/>
        <dbReference type="Rhea" id="RHEA-COMP:9863"/>
        <dbReference type="Rhea" id="RHEA-COMP:11604"/>
        <dbReference type="ChEBI" id="CHEBI:15378"/>
        <dbReference type="ChEBI" id="CHEBI:29999"/>
        <dbReference type="ChEBI" id="CHEBI:30616"/>
        <dbReference type="ChEBI" id="CHEBI:83421"/>
        <dbReference type="ChEBI" id="CHEBI:456216"/>
        <dbReference type="EC" id="2.7.11.1"/>
    </reaction>
</comment>
<evidence type="ECO:0000259" key="13">
    <source>
        <dbReference type="PROSITE" id="PS50011"/>
    </source>
</evidence>
<gene>
    <name evidence="14" type="ORF">SBAD_LOCUS2620</name>
</gene>
<dbReference type="Gene3D" id="1.10.510.10">
    <property type="entry name" value="Transferase(Phosphotransferase) domain 1"/>
    <property type="match status" value="1"/>
</dbReference>
<feature type="binding site" evidence="11">
    <location>
        <position position="76"/>
    </location>
    <ligand>
        <name>ATP</name>
        <dbReference type="ChEBI" id="CHEBI:30616"/>
    </ligand>
</feature>
<dbReference type="InterPro" id="IPR000719">
    <property type="entry name" value="Prot_kinase_dom"/>
</dbReference>
<keyword evidence="7" id="KW-0418">Kinase</keyword>
<keyword evidence="15" id="KW-1185">Reference proteome</keyword>
<protein>
    <recommendedName>
        <fullName evidence="2">non-specific serine/threonine protein kinase</fullName>
        <ecNumber evidence="2">2.7.11.1</ecNumber>
    </recommendedName>
</protein>
<evidence type="ECO:0000313" key="14">
    <source>
        <dbReference type="EMBL" id="VDO98331.1"/>
    </source>
</evidence>
<dbReference type="FunFam" id="3.30.200.20:FF:000156">
    <property type="entry name" value="MAP kinase-activated protein kinase 3"/>
    <property type="match status" value="1"/>
</dbReference>
<dbReference type="GO" id="GO:0005524">
    <property type="term" value="F:ATP binding"/>
    <property type="evidence" value="ECO:0007669"/>
    <property type="project" value="UniProtKB-UniRule"/>
</dbReference>
<dbReference type="FunFam" id="1.10.510.10:FF:000157">
    <property type="entry name" value="Ribosomal protein S6 kinase"/>
    <property type="match status" value="1"/>
</dbReference>
<keyword evidence="4" id="KW-0597">Phosphoprotein</keyword>
<dbReference type="EC" id="2.7.11.1" evidence="2"/>
<dbReference type="Proteomes" id="UP000270296">
    <property type="component" value="Unassembled WGS sequence"/>
</dbReference>
<dbReference type="AlphaFoldDB" id="A0A183IG76"/>
<name>A0A183IG76_9BILA</name>
<evidence type="ECO:0000256" key="12">
    <source>
        <dbReference type="RuleBase" id="RU000304"/>
    </source>
</evidence>
<keyword evidence="5" id="KW-0808">Transferase</keyword>
<dbReference type="Gene3D" id="4.10.1170.10">
    <property type="entry name" value="MAP kinase activated protein kinase 2"/>
    <property type="match status" value="1"/>
</dbReference>
<dbReference type="CDD" id="cd14089">
    <property type="entry name" value="STKc_MAPKAPK"/>
    <property type="match status" value="1"/>
</dbReference>
<dbReference type="PROSITE" id="PS50011">
    <property type="entry name" value="PROTEIN_KINASE_DOM"/>
    <property type="match status" value="1"/>
</dbReference>
<evidence type="ECO:0000256" key="11">
    <source>
        <dbReference type="PROSITE-ProRule" id="PRU10141"/>
    </source>
</evidence>
<dbReference type="InterPro" id="IPR017441">
    <property type="entry name" value="Protein_kinase_ATP_BS"/>
</dbReference>
<dbReference type="InterPro" id="IPR027442">
    <property type="entry name" value="MAPKAPK_C"/>
</dbReference>
<evidence type="ECO:0000256" key="6">
    <source>
        <dbReference type="ARBA" id="ARBA00022741"/>
    </source>
</evidence>
<dbReference type="GO" id="GO:0008361">
    <property type="term" value="P:regulation of cell size"/>
    <property type="evidence" value="ECO:0007669"/>
    <property type="project" value="UniProtKB-ARBA"/>
</dbReference>
<dbReference type="FunFam" id="4.10.1170.10:FF:000001">
    <property type="entry name" value="MAP kinase-activated protein kinase 3"/>
    <property type="match status" value="1"/>
</dbReference>
<evidence type="ECO:0000256" key="3">
    <source>
        <dbReference type="ARBA" id="ARBA00022527"/>
    </source>
</evidence>
<feature type="domain" description="Protein kinase" evidence="13">
    <location>
        <begin position="47"/>
        <end position="309"/>
    </location>
</feature>
<comment type="similarity">
    <text evidence="1">Belongs to the protein kinase superfamily. CAMK Ser/Thr protein kinase family.</text>
</comment>
<dbReference type="GO" id="GO:0035095">
    <property type="term" value="P:behavioral response to nicotine"/>
    <property type="evidence" value="ECO:0007669"/>
    <property type="project" value="UniProtKB-ARBA"/>
</dbReference>
<dbReference type="Gene3D" id="3.30.200.20">
    <property type="entry name" value="Phosphorylase Kinase, domain 1"/>
    <property type="match status" value="1"/>
</dbReference>
<evidence type="ECO:0000313" key="15">
    <source>
        <dbReference type="Proteomes" id="UP000270296"/>
    </source>
</evidence>
<reference evidence="16" key="1">
    <citation type="submission" date="2016-06" db="UniProtKB">
        <authorList>
            <consortium name="WormBaseParasite"/>
        </authorList>
    </citation>
    <scope>IDENTIFICATION</scope>
</reference>
<dbReference type="SMART" id="SM00220">
    <property type="entry name" value="S_TKc"/>
    <property type="match status" value="1"/>
</dbReference>
<dbReference type="SUPFAM" id="SSF56112">
    <property type="entry name" value="Protein kinase-like (PK-like)"/>
    <property type="match status" value="1"/>
</dbReference>
<dbReference type="PROSITE" id="PS00108">
    <property type="entry name" value="PROTEIN_KINASE_ST"/>
    <property type="match status" value="1"/>
</dbReference>
<keyword evidence="3 12" id="KW-0723">Serine/threonine-protein kinase</keyword>
<organism evidence="16">
    <name type="scientific">Soboliphyme baturini</name>
    <dbReference type="NCBI Taxonomy" id="241478"/>
    <lineage>
        <taxon>Eukaryota</taxon>
        <taxon>Metazoa</taxon>
        <taxon>Ecdysozoa</taxon>
        <taxon>Nematoda</taxon>
        <taxon>Enoplea</taxon>
        <taxon>Dorylaimia</taxon>
        <taxon>Dioctophymatida</taxon>
        <taxon>Dioctophymatoidea</taxon>
        <taxon>Soboliphymatidae</taxon>
        <taxon>Soboliphyme</taxon>
    </lineage>
</organism>
<comment type="catalytic activity">
    <reaction evidence="9">
        <text>L-threonyl-[protein] + ATP = O-phospho-L-threonyl-[protein] + ADP + H(+)</text>
        <dbReference type="Rhea" id="RHEA:46608"/>
        <dbReference type="Rhea" id="RHEA-COMP:11060"/>
        <dbReference type="Rhea" id="RHEA-COMP:11605"/>
        <dbReference type="ChEBI" id="CHEBI:15378"/>
        <dbReference type="ChEBI" id="CHEBI:30013"/>
        <dbReference type="ChEBI" id="CHEBI:30616"/>
        <dbReference type="ChEBI" id="CHEBI:61977"/>
        <dbReference type="ChEBI" id="CHEBI:456216"/>
        <dbReference type="EC" id="2.7.11.1"/>
    </reaction>
</comment>
<dbReference type="InterPro" id="IPR008271">
    <property type="entry name" value="Ser/Thr_kinase_AS"/>
</dbReference>
<dbReference type="InterPro" id="IPR011009">
    <property type="entry name" value="Kinase-like_dom_sf"/>
</dbReference>
<dbReference type="PANTHER" id="PTHR24347">
    <property type="entry name" value="SERINE/THREONINE-PROTEIN KINASE"/>
    <property type="match status" value="1"/>
</dbReference>
<reference evidence="14 15" key="2">
    <citation type="submission" date="2018-11" db="EMBL/GenBank/DDBJ databases">
        <authorList>
            <consortium name="Pathogen Informatics"/>
        </authorList>
    </citation>
    <scope>NUCLEOTIDE SEQUENCE [LARGE SCALE GENOMIC DNA]</scope>
</reference>
<evidence type="ECO:0000256" key="2">
    <source>
        <dbReference type="ARBA" id="ARBA00012513"/>
    </source>
</evidence>
<accession>A0A183IG76</accession>
<evidence type="ECO:0000256" key="1">
    <source>
        <dbReference type="ARBA" id="ARBA00006692"/>
    </source>
</evidence>
<keyword evidence="8 11" id="KW-0067">ATP-binding</keyword>
<evidence type="ECO:0000256" key="10">
    <source>
        <dbReference type="ARBA" id="ARBA00048679"/>
    </source>
</evidence>
<sequence length="380" mass="42531">MGEAQSSVAQTSGSIAAPAQSQSSLFPPATATFVLKPLTQPITQDYKVSKRVLGVGINGKVVECIRRKTGEKFALKVCFRIASAHLLSSNHTASSHKNIVRIFDVYENTYNNVKCLLVVMECMEGGELFSRIQQRAQNAFTEREAAAIMYEISSAVRFLHHLSIAHRDLKPENLLYSKPGNDGVLKLTDFGFAKRCEPSAVKPLETPCYTPYYAAPEVLGTDKYDKSCDMWSIGIIMYILLCGFPPFYSSHGLAMSPGMKNRIKAGQYEFPSPEWDKVSDKAKDLIRGLLRTDPATRLQINQMMDHPWIVGYSKVPETPLCTPAVLSEGKAQWTEVQEEMANALATMRVDYDQMHIKNLGETNNKLLAKRKKKNFFDMKL</sequence>
<dbReference type="WBParaSite" id="SBAD_0000275001-mRNA-1">
    <property type="protein sequence ID" value="SBAD_0000275001-mRNA-1"/>
    <property type="gene ID" value="SBAD_0000275001"/>
</dbReference>
<evidence type="ECO:0000256" key="4">
    <source>
        <dbReference type="ARBA" id="ARBA00022553"/>
    </source>
</evidence>
<dbReference type="EMBL" id="UZAM01007322">
    <property type="protein sequence ID" value="VDO98331.1"/>
    <property type="molecule type" value="Genomic_DNA"/>
</dbReference>